<dbReference type="AlphaFoldDB" id="A0A0A8K6S0"/>
<dbReference type="HOGENOM" id="CLU_1702197_0_0_5"/>
<gene>
    <name evidence="6" type="ORF">GL4_2788</name>
</gene>
<dbReference type="InterPro" id="IPR036979">
    <property type="entry name" value="CM_dom_sf"/>
</dbReference>
<dbReference type="GO" id="GO:0004106">
    <property type="term" value="F:chorismate mutase activity"/>
    <property type="evidence" value="ECO:0007669"/>
    <property type="project" value="UniProtKB-EC"/>
</dbReference>
<dbReference type="InterPro" id="IPR002701">
    <property type="entry name" value="CM_II_prokaryot"/>
</dbReference>
<dbReference type="SUPFAM" id="SSF48600">
    <property type="entry name" value="Chorismate mutase II"/>
    <property type="match status" value="1"/>
</dbReference>
<dbReference type="Pfam" id="PF01817">
    <property type="entry name" value="CM_2"/>
    <property type="match status" value="1"/>
</dbReference>
<dbReference type="Gene3D" id="1.20.59.10">
    <property type="entry name" value="Chorismate mutase"/>
    <property type="match status" value="1"/>
</dbReference>
<keyword evidence="7" id="KW-1185">Reference proteome</keyword>
<dbReference type="InterPro" id="IPR008240">
    <property type="entry name" value="Chorismate_mutase_periplasmic"/>
</dbReference>
<dbReference type="Proteomes" id="UP000031643">
    <property type="component" value="Chromosome"/>
</dbReference>
<dbReference type="PROSITE" id="PS51168">
    <property type="entry name" value="CHORISMATE_MUT_2"/>
    <property type="match status" value="1"/>
</dbReference>
<dbReference type="SMART" id="SM00830">
    <property type="entry name" value="CM_2"/>
    <property type="match status" value="1"/>
</dbReference>
<dbReference type="PANTHER" id="PTHR38041">
    <property type="entry name" value="CHORISMATE MUTASE"/>
    <property type="match status" value="1"/>
</dbReference>
<comment type="pathway">
    <text evidence="1">Metabolic intermediate biosynthesis; prephenate biosynthesis; prephenate from chorismate: step 1/1.</text>
</comment>
<proteinExistence type="predicted"/>
<evidence type="ECO:0000313" key="7">
    <source>
        <dbReference type="Proteomes" id="UP000031643"/>
    </source>
</evidence>
<dbReference type="PANTHER" id="PTHR38041:SF2">
    <property type="entry name" value="SECRETED CHORISMATE MUTASE"/>
    <property type="match status" value="1"/>
</dbReference>
<dbReference type="InterPro" id="IPR036263">
    <property type="entry name" value="Chorismate_II_sf"/>
</dbReference>
<dbReference type="InterPro" id="IPR051331">
    <property type="entry name" value="Chorismate_mutase-related"/>
</dbReference>
<evidence type="ECO:0000259" key="5">
    <source>
        <dbReference type="PROSITE" id="PS51168"/>
    </source>
</evidence>
<dbReference type="GO" id="GO:0046417">
    <property type="term" value="P:chorismate metabolic process"/>
    <property type="evidence" value="ECO:0007669"/>
    <property type="project" value="InterPro"/>
</dbReference>
<dbReference type="NCBIfam" id="TIGR01806">
    <property type="entry name" value="CM_mono2"/>
    <property type="match status" value="1"/>
</dbReference>
<evidence type="ECO:0000256" key="1">
    <source>
        <dbReference type="ARBA" id="ARBA00004817"/>
    </source>
</evidence>
<dbReference type="EC" id="5.4.99.5" evidence="2"/>
<name>A0A0A8K6S0_9HYPH</name>
<dbReference type="EMBL" id="AP014648">
    <property type="protein sequence ID" value="BAQ18222.1"/>
    <property type="molecule type" value="Genomic_DNA"/>
</dbReference>
<dbReference type="UniPathway" id="UPA00120">
    <property type="reaction ID" value="UER00203"/>
</dbReference>
<feature type="domain" description="Chorismate mutase" evidence="5">
    <location>
        <begin position="1"/>
        <end position="73"/>
    </location>
</feature>
<dbReference type="GO" id="GO:0009697">
    <property type="term" value="P:salicylic acid biosynthetic process"/>
    <property type="evidence" value="ECO:0007669"/>
    <property type="project" value="TreeGrafter"/>
</dbReference>
<dbReference type="STRING" id="1384459.GL4_2788"/>
<evidence type="ECO:0000256" key="4">
    <source>
        <dbReference type="ARBA" id="ARBA00023235"/>
    </source>
</evidence>
<accession>A0A0A8K6S0</accession>
<protein>
    <recommendedName>
        <fullName evidence="2">chorismate mutase</fullName>
        <ecNumber evidence="2">5.4.99.5</ecNumber>
    </recommendedName>
</protein>
<dbReference type="KEGG" id="mcg:GL4_2788"/>
<organism evidence="6 7">
    <name type="scientific">Methyloceanibacter caenitepidi</name>
    <dbReference type="NCBI Taxonomy" id="1384459"/>
    <lineage>
        <taxon>Bacteria</taxon>
        <taxon>Pseudomonadati</taxon>
        <taxon>Pseudomonadota</taxon>
        <taxon>Alphaproteobacteria</taxon>
        <taxon>Hyphomicrobiales</taxon>
        <taxon>Hyphomicrobiaceae</taxon>
        <taxon>Methyloceanibacter</taxon>
    </lineage>
</organism>
<evidence type="ECO:0000256" key="3">
    <source>
        <dbReference type="ARBA" id="ARBA00022729"/>
    </source>
</evidence>
<sequence length="154" mass="16774">MLRGLMIDRLALMEQVAAYKWNSKLPIDDPVREENVLKATMARARSAGLDQETARRFIVSQMEAAKSVQRYYFAKWQDQGATHVTGASDLVTELRPRIGALSARLIAAMAEGGSQLEECSAVTVLRPVPPALSDVPRAWNIAVDGVLGEHGGCP</sequence>
<keyword evidence="4 6" id="KW-0413">Isomerase</keyword>
<keyword evidence="3" id="KW-0732">Signal</keyword>
<evidence type="ECO:0000256" key="2">
    <source>
        <dbReference type="ARBA" id="ARBA00012404"/>
    </source>
</evidence>
<reference evidence="6 7" key="1">
    <citation type="submission" date="2014-09" db="EMBL/GenBank/DDBJ databases">
        <title>Genome sequencing of Methyloceanibacter caenitepidi Gela4.</title>
        <authorList>
            <person name="Takeuchi M."/>
            <person name="Susumu S."/>
            <person name="Kamagata Y."/>
            <person name="Oshima K."/>
            <person name="Hattori M."/>
            <person name="Iwasaki W."/>
        </authorList>
    </citation>
    <scope>NUCLEOTIDE SEQUENCE [LARGE SCALE GENOMIC DNA]</scope>
    <source>
        <strain evidence="6 7">Gela4</strain>
    </source>
</reference>
<evidence type="ECO:0000313" key="6">
    <source>
        <dbReference type="EMBL" id="BAQ18222.1"/>
    </source>
</evidence>